<keyword evidence="3" id="KW-1185">Reference proteome</keyword>
<dbReference type="InterPro" id="IPR007172">
    <property type="entry name" value="DUF374"/>
</dbReference>
<dbReference type="CDD" id="cd07983">
    <property type="entry name" value="LPLAT_DUF374-like"/>
    <property type="match status" value="1"/>
</dbReference>
<sequence length="251" mass="27160">MVRAAGWLAVRCVKTVYQTLRVETKVLGDTIHPVAVIPSDRRYAYVVWHENLALACVAIGHPNVAVLISRHADAQILGSLISAIGMGMVHGSTNHDGKSRGGVEAVRQIVNGTAGRQHLGITPDGPRGPRRVVQPGVVYVASRTGMELIPVGIGYDRPWRVKSWDRFAIPRPFTQAKIILGSPMRVPPGLRSAGLDEYRLILQAEMDRLSGFAEAWAETGRLDPAATTLPEPSIPFPAKPVPAFVYGRNAA</sequence>
<dbReference type="AlphaFoldDB" id="A0A225DGA4"/>
<comment type="caution">
    <text evidence="2">The sequence shown here is derived from an EMBL/GenBank/DDBJ whole genome shotgun (WGS) entry which is preliminary data.</text>
</comment>
<evidence type="ECO:0000313" key="2">
    <source>
        <dbReference type="EMBL" id="OWK36209.1"/>
    </source>
</evidence>
<organism evidence="2 3">
    <name type="scientific">Fimbriiglobus ruber</name>
    <dbReference type="NCBI Taxonomy" id="1908690"/>
    <lineage>
        <taxon>Bacteria</taxon>
        <taxon>Pseudomonadati</taxon>
        <taxon>Planctomycetota</taxon>
        <taxon>Planctomycetia</taxon>
        <taxon>Gemmatales</taxon>
        <taxon>Gemmataceae</taxon>
        <taxon>Fimbriiglobus</taxon>
    </lineage>
</organism>
<dbReference type="Pfam" id="PF04028">
    <property type="entry name" value="DUF374"/>
    <property type="match status" value="1"/>
</dbReference>
<reference evidence="3" key="1">
    <citation type="submission" date="2017-06" db="EMBL/GenBank/DDBJ databases">
        <title>Genome analysis of Fimbriiglobus ruber SP5, the first member of the order Planctomycetales with confirmed chitinolytic capability.</title>
        <authorList>
            <person name="Ravin N.V."/>
            <person name="Rakitin A.L."/>
            <person name="Ivanova A.A."/>
            <person name="Beletsky A.V."/>
            <person name="Kulichevskaya I.S."/>
            <person name="Mardanov A.V."/>
            <person name="Dedysh S.N."/>
        </authorList>
    </citation>
    <scope>NUCLEOTIDE SEQUENCE [LARGE SCALE GENOMIC DNA]</scope>
    <source>
        <strain evidence="3">SP5</strain>
    </source>
</reference>
<feature type="domain" description="DUF374" evidence="1">
    <location>
        <begin position="61"/>
        <end position="130"/>
    </location>
</feature>
<protein>
    <recommendedName>
        <fullName evidence="1">DUF374 domain-containing protein</fullName>
    </recommendedName>
</protein>
<dbReference type="EMBL" id="NIDE01000017">
    <property type="protein sequence ID" value="OWK36209.1"/>
    <property type="molecule type" value="Genomic_DNA"/>
</dbReference>
<proteinExistence type="predicted"/>
<evidence type="ECO:0000313" key="3">
    <source>
        <dbReference type="Proteomes" id="UP000214646"/>
    </source>
</evidence>
<name>A0A225DGA4_9BACT</name>
<accession>A0A225DGA4</accession>
<dbReference type="Proteomes" id="UP000214646">
    <property type="component" value="Unassembled WGS sequence"/>
</dbReference>
<gene>
    <name evidence="2" type="ORF">FRUB_08772</name>
</gene>
<evidence type="ECO:0000259" key="1">
    <source>
        <dbReference type="Pfam" id="PF04028"/>
    </source>
</evidence>